<comment type="caution">
    <text evidence="3">The sequence shown here is derived from an EMBL/GenBank/DDBJ whole genome shotgun (WGS) entry which is preliminary data.</text>
</comment>
<feature type="non-terminal residue" evidence="3">
    <location>
        <position position="271"/>
    </location>
</feature>
<evidence type="ECO:0000256" key="1">
    <source>
        <dbReference type="SAM" id="MobiDB-lite"/>
    </source>
</evidence>
<accession>A0AAV2S8A1</accession>
<dbReference type="PANTHER" id="PTHR10758:SF2">
    <property type="entry name" value="26S PROTEASOME NON-ATPASE REGULATORY SUBUNIT 3"/>
    <property type="match status" value="1"/>
</dbReference>
<name>A0AAV2S8A1_MEGNR</name>
<dbReference type="GO" id="GO:0006511">
    <property type="term" value="P:ubiquitin-dependent protein catabolic process"/>
    <property type="evidence" value="ECO:0007669"/>
    <property type="project" value="TreeGrafter"/>
</dbReference>
<evidence type="ECO:0000313" key="4">
    <source>
        <dbReference type="Proteomes" id="UP001497623"/>
    </source>
</evidence>
<evidence type="ECO:0000313" key="3">
    <source>
        <dbReference type="EMBL" id="CAL4167113.1"/>
    </source>
</evidence>
<protein>
    <recommendedName>
        <fullName evidence="2">26S proteasome non-ATPase regulatory subunit 3 N-terminal TPR repeats domain-containing protein</fullName>
    </recommendedName>
</protein>
<dbReference type="Pfam" id="PF25573">
    <property type="entry name" value="TPR_PSMD3_N"/>
    <property type="match status" value="1"/>
</dbReference>
<dbReference type="AlphaFoldDB" id="A0AAV2S8A1"/>
<dbReference type="EMBL" id="CAXKWB010048717">
    <property type="protein sequence ID" value="CAL4167113.1"/>
    <property type="molecule type" value="Genomic_DNA"/>
</dbReference>
<feature type="domain" description="26S proteasome non-ATPase regulatory subunit 3 N-terminal TPR repeats" evidence="2">
    <location>
        <begin position="29"/>
        <end position="271"/>
    </location>
</feature>
<dbReference type="Proteomes" id="UP001497623">
    <property type="component" value="Unassembled WGS sequence"/>
</dbReference>
<dbReference type="PANTHER" id="PTHR10758">
    <property type="entry name" value="26S PROTEASOME NON-ATPASE REGULATORY SUBUNIT 3/COP9 SIGNALOSOME COMPLEX SUBUNIT 3"/>
    <property type="match status" value="1"/>
</dbReference>
<evidence type="ECO:0000259" key="2">
    <source>
        <dbReference type="Pfam" id="PF25573"/>
    </source>
</evidence>
<sequence>MTVEAMEVTPSDKKEKEEKEDEKEKKDPDTLTIEGIKKTHIFQYSIISHRKAILKKLWYFLATRPEFISAAIKIIITHYWNIQCKQYDAIMSAITNYTDKINGTTELKMVAARPRGQLVLEVDVYIHLLVLLRLLDNDKKDQAIACSDLLMKKVTSINRRTLDLLAARCYYYHSRAYEVNSRLEEIRAFLHQRLCGATLRKDHEGQAVLINCLLRNYLHYSLYDQAQKLIVKLEFPQQANNNEVARYHYYMGRIKGIQLEYSAAHKHLIQA</sequence>
<dbReference type="InterPro" id="IPR050756">
    <property type="entry name" value="CSN3"/>
</dbReference>
<dbReference type="GO" id="GO:0008541">
    <property type="term" value="C:proteasome regulatory particle, lid subcomplex"/>
    <property type="evidence" value="ECO:0007669"/>
    <property type="project" value="TreeGrafter"/>
</dbReference>
<proteinExistence type="predicted"/>
<dbReference type="InterPro" id="IPR057985">
    <property type="entry name" value="TPR_PSMD3_N"/>
</dbReference>
<feature type="region of interest" description="Disordered" evidence="1">
    <location>
        <begin position="1"/>
        <end position="29"/>
    </location>
</feature>
<gene>
    <name evidence="3" type="ORF">MNOR_LOCUS33562</name>
</gene>
<organism evidence="3 4">
    <name type="scientific">Meganyctiphanes norvegica</name>
    <name type="common">Northern krill</name>
    <name type="synonym">Thysanopoda norvegica</name>
    <dbReference type="NCBI Taxonomy" id="48144"/>
    <lineage>
        <taxon>Eukaryota</taxon>
        <taxon>Metazoa</taxon>
        <taxon>Ecdysozoa</taxon>
        <taxon>Arthropoda</taxon>
        <taxon>Crustacea</taxon>
        <taxon>Multicrustacea</taxon>
        <taxon>Malacostraca</taxon>
        <taxon>Eumalacostraca</taxon>
        <taxon>Eucarida</taxon>
        <taxon>Euphausiacea</taxon>
        <taxon>Euphausiidae</taxon>
        <taxon>Meganyctiphanes</taxon>
    </lineage>
</organism>
<feature type="compositionally biased region" description="Basic and acidic residues" evidence="1">
    <location>
        <begin position="10"/>
        <end position="29"/>
    </location>
</feature>
<keyword evidence="4" id="KW-1185">Reference proteome</keyword>
<reference evidence="3 4" key="1">
    <citation type="submission" date="2024-05" db="EMBL/GenBank/DDBJ databases">
        <authorList>
            <person name="Wallberg A."/>
        </authorList>
    </citation>
    <scope>NUCLEOTIDE SEQUENCE [LARGE SCALE GENOMIC DNA]</scope>
</reference>